<proteinExistence type="predicted"/>
<protein>
    <submittedName>
        <fullName evidence="1 3">Uncharacterized protein</fullName>
    </submittedName>
</protein>
<sequence>MFHYLIVRARVSPVQEDGHRCSSEKAALNYNSSVNRCYPYFIRKGYDDSLTMTPGDKRDGQVKLRRCWQRRQRLRRSLVRVKPGRRLISGAVVVEDRGTT</sequence>
<dbReference type="AlphaFoldDB" id="A0A183IAU2"/>
<keyword evidence="2" id="KW-1185">Reference proteome</keyword>
<evidence type="ECO:0000313" key="1">
    <source>
        <dbReference type="EMBL" id="VDO91949.1"/>
    </source>
</evidence>
<name>A0A183IAU2_9BILA</name>
<evidence type="ECO:0000313" key="3">
    <source>
        <dbReference type="WBParaSite" id="SBAD_0000075901-mRNA-1"/>
    </source>
</evidence>
<reference evidence="1 2" key="2">
    <citation type="submission" date="2018-11" db="EMBL/GenBank/DDBJ databases">
        <authorList>
            <consortium name="Pathogen Informatics"/>
        </authorList>
    </citation>
    <scope>NUCLEOTIDE SEQUENCE [LARGE SCALE GENOMIC DNA]</scope>
</reference>
<evidence type="ECO:0000313" key="2">
    <source>
        <dbReference type="Proteomes" id="UP000270296"/>
    </source>
</evidence>
<organism evidence="3">
    <name type="scientific">Soboliphyme baturini</name>
    <dbReference type="NCBI Taxonomy" id="241478"/>
    <lineage>
        <taxon>Eukaryota</taxon>
        <taxon>Metazoa</taxon>
        <taxon>Ecdysozoa</taxon>
        <taxon>Nematoda</taxon>
        <taxon>Enoplea</taxon>
        <taxon>Dorylaimia</taxon>
        <taxon>Dioctophymatida</taxon>
        <taxon>Dioctophymatoidea</taxon>
        <taxon>Soboliphymatidae</taxon>
        <taxon>Soboliphyme</taxon>
    </lineage>
</organism>
<reference evidence="3" key="1">
    <citation type="submission" date="2016-06" db="UniProtKB">
        <authorList>
            <consortium name="WormBaseParasite"/>
        </authorList>
    </citation>
    <scope>IDENTIFICATION</scope>
</reference>
<dbReference type="WBParaSite" id="SBAD_0000075901-mRNA-1">
    <property type="protein sequence ID" value="SBAD_0000075901-mRNA-1"/>
    <property type="gene ID" value="SBAD_0000075901"/>
</dbReference>
<dbReference type="EMBL" id="UZAM01006614">
    <property type="protein sequence ID" value="VDO91949.1"/>
    <property type="molecule type" value="Genomic_DNA"/>
</dbReference>
<accession>A0A183IAU2</accession>
<dbReference type="Proteomes" id="UP000270296">
    <property type="component" value="Unassembled WGS sequence"/>
</dbReference>
<gene>
    <name evidence="1" type="ORF">SBAD_LOCUS736</name>
</gene>